<keyword evidence="1" id="KW-0812">Transmembrane</keyword>
<feature type="transmembrane region" description="Helical" evidence="1">
    <location>
        <begin position="199"/>
        <end position="223"/>
    </location>
</feature>
<reference evidence="3 4" key="1">
    <citation type="journal article" date="2012" name="Stand. Genomic Sci.">
        <title>Complete genome sequence of the melanogenic marine bacterium Marinomonas mediterranea type strain (MMB-1(T)).</title>
        <authorList>
            <person name="Lucas-Elio P."/>
            <person name="Goodwin L."/>
            <person name="Woyke T."/>
            <person name="Pitluck S."/>
            <person name="Nolan M."/>
            <person name="Kyrpides N.C."/>
            <person name="Detter J.C."/>
            <person name="Copeland A."/>
            <person name="Teshima H."/>
            <person name="Bruce D."/>
            <person name="Detter C."/>
            <person name="Tapia R."/>
            <person name="Han S."/>
            <person name="Land M.L."/>
            <person name="Ivanova N."/>
            <person name="Mikhailova N."/>
            <person name="Johnston A.W."/>
            <person name="Sanchez-Amat A."/>
        </authorList>
    </citation>
    <scope>NUCLEOTIDE SEQUENCE [LARGE SCALE GENOMIC DNA]</scope>
    <source>
        <strain evidence="4">ATCC 700492 / JCM 21426 / NBRC 103028 / MMB-1</strain>
    </source>
</reference>
<accession>F2JY62</accession>
<sequence length="311" mass="33495">MTASFISTLTIGLYNAIMWILVTLFAAACQSMRTAHQKTLSQKQGFLHATMARSLFGLPLVSLYLMLCWWLFGGVQMPSASEFFIYASVCSVMQILATYLMLRVFQSGSFALGTLLAKTEAVLAAVIGIPLLHYSLDVTAWLGITLGVFGALIMSVKFNNIRHAHRDMSLLAGLGSGLCFAITSVTASKASHALEGSVITSAGVALWYVLATQSILLCSIQIYRTRNVLAPITQSFGLSCKVGVLSSLGSIGWFTGFALVNPALVKTLGQIEILGTLYYSKKKFKEKVTPQQWVGGTMILISVILVTIAAV</sequence>
<dbReference type="PATRIC" id="fig|717774.3.peg.1593"/>
<dbReference type="STRING" id="717774.Marme_1533"/>
<feature type="transmembrane region" description="Helical" evidence="1">
    <location>
        <begin position="109"/>
        <end position="132"/>
    </location>
</feature>
<evidence type="ECO:0000256" key="1">
    <source>
        <dbReference type="SAM" id="Phobius"/>
    </source>
</evidence>
<organism evidence="3 4">
    <name type="scientific">Marinomonas mediterranea (strain ATCC 700492 / JCM 21426 / NBRC 103028 / MMB-1)</name>
    <dbReference type="NCBI Taxonomy" id="717774"/>
    <lineage>
        <taxon>Bacteria</taxon>
        <taxon>Pseudomonadati</taxon>
        <taxon>Pseudomonadota</taxon>
        <taxon>Gammaproteobacteria</taxon>
        <taxon>Oceanospirillales</taxon>
        <taxon>Oceanospirillaceae</taxon>
        <taxon>Marinomonas</taxon>
    </lineage>
</organism>
<feature type="transmembrane region" description="Helical" evidence="1">
    <location>
        <begin position="138"/>
        <end position="156"/>
    </location>
</feature>
<keyword evidence="4" id="KW-1185">Reference proteome</keyword>
<evidence type="ECO:0000259" key="2">
    <source>
        <dbReference type="Pfam" id="PF00892"/>
    </source>
</evidence>
<proteinExistence type="predicted"/>
<feature type="transmembrane region" description="Helical" evidence="1">
    <location>
        <begin position="292"/>
        <end position="310"/>
    </location>
</feature>
<feature type="transmembrane region" description="Helical" evidence="1">
    <location>
        <begin position="84"/>
        <end position="102"/>
    </location>
</feature>
<dbReference type="Proteomes" id="UP000001062">
    <property type="component" value="Chromosome"/>
</dbReference>
<dbReference type="AlphaFoldDB" id="F2JY62"/>
<dbReference type="InterPro" id="IPR037185">
    <property type="entry name" value="EmrE-like"/>
</dbReference>
<feature type="transmembrane region" description="Helical" evidence="1">
    <location>
        <begin position="6"/>
        <end position="29"/>
    </location>
</feature>
<feature type="transmembrane region" description="Helical" evidence="1">
    <location>
        <begin position="168"/>
        <end position="187"/>
    </location>
</feature>
<evidence type="ECO:0000313" key="3">
    <source>
        <dbReference type="EMBL" id="ADZ90798.1"/>
    </source>
</evidence>
<dbReference type="eggNOG" id="COG0697">
    <property type="taxonomic scope" value="Bacteria"/>
</dbReference>
<dbReference type="SUPFAM" id="SSF103481">
    <property type="entry name" value="Multidrug resistance efflux transporter EmrE"/>
    <property type="match status" value="2"/>
</dbReference>
<gene>
    <name evidence="3" type="ordered locus">Marme_1533</name>
</gene>
<feature type="domain" description="EamA" evidence="2">
    <location>
        <begin position="18"/>
        <end position="155"/>
    </location>
</feature>
<dbReference type="Pfam" id="PF00892">
    <property type="entry name" value="EamA"/>
    <property type="match status" value="2"/>
</dbReference>
<dbReference type="InterPro" id="IPR000620">
    <property type="entry name" value="EamA_dom"/>
</dbReference>
<feature type="transmembrane region" description="Helical" evidence="1">
    <location>
        <begin position="50"/>
        <end position="72"/>
    </location>
</feature>
<keyword evidence="1" id="KW-0472">Membrane</keyword>
<dbReference type="GO" id="GO:0016020">
    <property type="term" value="C:membrane"/>
    <property type="evidence" value="ECO:0007669"/>
    <property type="project" value="InterPro"/>
</dbReference>
<dbReference type="EMBL" id="CP002583">
    <property type="protein sequence ID" value="ADZ90798.1"/>
    <property type="molecule type" value="Genomic_DNA"/>
</dbReference>
<feature type="domain" description="EamA" evidence="2">
    <location>
        <begin position="170"/>
        <end position="307"/>
    </location>
</feature>
<keyword evidence="1" id="KW-1133">Transmembrane helix</keyword>
<protein>
    <recommendedName>
        <fullName evidence="2">EamA domain-containing protein</fullName>
    </recommendedName>
</protein>
<dbReference type="KEGG" id="mme:Marme_1533"/>
<name>F2JY62_MARM1</name>
<dbReference type="HOGENOM" id="CLU_069810_0_0_6"/>
<dbReference type="RefSeq" id="WP_013660703.1">
    <property type="nucleotide sequence ID" value="NC_015276.1"/>
</dbReference>
<evidence type="ECO:0000313" key="4">
    <source>
        <dbReference type="Proteomes" id="UP000001062"/>
    </source>
</evidence>